<evidence type="ECO:0000313" key="1">
    <source>
        <dbReference type="EMBL" id="RDY67304.1"/>
    </source>
</evidence>
<dbReference type="InterPro" id="IPR001387">
    <property type="entry name" value="Cro/C1-type_HTH"/>
</dbReference>
<dbReference type="Gene3D" id="1.10.260.40">
    <property type="entry name" value="lambda repressor-like DNA-binding domains"/>
    <property type="match status" value="1"/>
</dbReference>
<organism evidence="1 2">
    <name type="scientific">Halobacillus trueperi</name>
    <dbReference type="NCBI Taxonomy" id="156205"/>
    <lineage>
        <taxon>Bacteria</taxon>
        <taxon>Bacillati</taxon>
        <taxon>Bacillota</taxon>
        <taxon>Bacilli</taxon>
        <taxon>Bacillales</taxon>
        <taxon>Bacillaceae</taxon>
        <taxon>Halobacillus</taxon>
    </lineage>
</organism>
<dbReference type="GO" id="GO:0003677">
    <property type="term" value="F:DNA binding"/>
    <property type="evidence" value="ECO:0007669"/>
    <property type="project" value="InterPro"/>
</dbReference>
<reference evidence="1 2" key="1">
    <citation type="submission" date="2018-08" db="EMBL/GenBank/DDBJ databases">
        <title>Genome sequence of strict halophilic Halobacillus trueperi SS1 isolated from Lunsu, a salty water body of North West Himalayas.</title>
        <authorList>
            <person name="Gupta S."/>
            <person name="Sharma P."/>
            <person name="Dev K."/>
            <person name="Baumler D."/>
            <person name="Sourirajan A."/>
        </authorList>
    </citation>
    <scope>NUCLEOTIDE SEQUENCE [LARGE SCALE GENOMIC DNA]</scope>
    <source>
        <strain evidence="1 2">SS1</strain>
    </source>
</reference>
<dbReference type="InterPro" id="IPR010982">
    <property type="entry name" value="Lambda_DNA-bd_dom_sf"/>
</dbReference>
<protein>
    <submittedName>
        <fullName evidence="1">XRE family transcriptional regulator</fullName>
    </submittedName>
</protein>
<name>A0A3D8VCZ8_9BACI</name>
<dbReference type="CDD" id="cd00093">
    <property type="entry name" value="HTH_XRE"/>
    <property type="match status" value="1"/>
</dbReference>
<dbReference type="Proteomes" id="UP000257032">
    <property type="component" value="Unassembled WGS sequence"/>
</dbReference>
<proteinExistence type="predicted"/>
<gene>
    <name evidence="1" type="ORF">DXT76_19615</name>
</gene>
<evidence type="ECO:0000313" key="2">
    <source>
        <dbReference type="Proteomes" id="UP000257032"/>
    </source>
</evidence>
<dbReference type="SUPFAM" id="SSF47413">
    <property type="entry name" value="lambda repressor-like DNA-binding domains"/>
    <property type="match status" value="1"/>
</dbReference>
<sequence length="119" mass="13849">MGTKTIYTPELPEGMVFKLRGGNVVFIGEKNHSKDTFIQENQTEWKDVGQKYKAIREDREYSLSFVAYELGISASRLKRFEEGEPVTSSKLIQAAYSHFLNFWELRSDMNKVLRGYENK</sequence>
<dbReference type="RefSeq" id="WP_115895129.1">
    <property type="nucleotide sequence ID" value="NZ_QTLC01000075.1"/>
</dbReference>
<dbReference type="AlphaFoldDB" id="A0A3D8VCZ8"/>
<accession>A0A3D8VCZ8</accession>
<dbReference type="EMBL" id="QTLC01000075">
    <property type="protein sequence ID" value="RDY67304.1"/>
    <property type="molecule type" value="Genomic_DNA"/>
</dbReference>
<comment type="caution">
    <text evidence="1">The sequence shown here is derived from an EMBL/GenBank/DDBJ whole genome shotgun (WGS) entry which is preliminary data.</text>
</comment>